<gene>
    <name evidence="2" type="ORF">N7482_001758</name>
</gene>
<dbReference type="AlphaFoldDB" id="A0A9W9LTE5"/>
<evidence type="ECO:0008006" key="4">
    <source>
        <dbReference type="Google" id="ProtNLM"/>
    </source>
</evidence>
<accession>A0A9W9LTE5</accession>
<feature type="compositionally biased region" description="Polar residues" evidence="1">
    <location>
        <begin position="218"/>
        <end position="229"/>
    </location>
</feature>
<reference evidence="2" key="1">
    <citation type="submission" date="2022-11" db="EMBL/GenBank/DDBJ databases">
        <authorList>
            <person name="Petersen C."/>
        </authorList>
    </citation>
    <scope>NUCLEOTIDE SEQUENCE</scope>
    <source>
        <strain evidence="2">IBT 26290</strain>
    </source>
</reference>
<evidence type="ECO:0000313" key="2">
    <source>
        <dbReference type="EMBL" id="KAJ5175881.1"/>
    </source>
</evidence>
<feature type="compositionally biased region" description="Low complexity" evidence="1">
    <location>
        <begin position="20"/>
        <end position="35"/>
    </location>
</feature>
<dbReference type="EMBL" id="JAPQKN010000001">
    <property type="protein sequence ID" value="KAJ5175881.1"/>
    <property type="molecule type" value="Genomic_DNA"/>
</dbReference>
<feature type="region of interest" description="Disordered" evidence="1">
    <location>
        <begin position="19"/>
        <end position="236"/>
    </location>
</feature>
<dbReference type="OrthoDB" id="5423707at2759"/>
<feature type="compositionally biased region" description="Acidic residues" evidence="1">
    <location>
        <begin position="146"/>
        <end position="158"/>
    </location>
</feature>
<dbReference type="Pfam" id="PF08297">
    <property type="entry name" value="U3_snoRNA_assoc"/>
    <property type="match status" value="1"/>
</dbReference>
<evidence type="ECO:0000313" key="3">
    <source>
        <dbReference type="Proteomes" id="UP001149163"/>
    </source>
</evidence>
<dbReference type="InterPro" id="IPR013268">
    <property type="entry name" value="UTP16"/>
</dbReference>
<dbReference type="GeneID" id="81423059"/>
<proteinExistence type="predicted"/>
<dbReference type="GO" id="GO:0006364">
    <property type="term" value="P:rRNA processing"/>
    <property type="evidence" value="ECO:0007669"/>
    <property type="project" value="InterPro"/>
</dbReference>
<keyword evidence="3" id="KW-1185">Reference proteome</keyword>
<sequence>MFSNFVTAAKGLFARHESQDALADPAGASAATTSDMVTATRRGTVMSTPTEEPTINGVGKHGKRKAQPVTSEKTNNKQIKRRKKNILEAEGATNEAEDLTIGTPKEPATNGEDSEPKKHFRFGSEDPEPAVLESLSDAAPEKPAQDEDEEDSDDDAPETIDNSAQLLKIKEQAKKQEKAKLLEEQLKKEKRRKLDEHRKLQAKFKPKEPSAPSEDLLSESTATLQGSSTEDARRRALPALLPDDILNAEPVVRPPTPPAEDNFGFVIPKKSNKLRFLDKTEKAPKDVQVGDVTIRVLDAPSAKPSSKPALPPKASKSGRGLKEGWLKQQKSTAHVNGLRRTAGGSSGFKRR</sequence>
<protein>
    <recommendedName>
        <fullName evidence="4">Immediate-early protein</fullName>
    </recommendedName>
</protein>
<feature type="compositionally biased region" description="Basic and acidic residues" evidence="1">
    <location>
        <begin position="168"/>
        <end position="199"/>
    </location>
</feature>
<evidence type="ECO:0000256" key="1">
    <source>
        <dbReference type="SAM" id="MobiDB-lite"/>
    </source>
</evidence>
<feature type="compositionally biased region" description="Low complexity" evidence="1">
    <location>
        <begin position="299"/>
        <end position="317"/>
    </location>
</feature>
<dbReference type="RefSeq" id="XP_056547489.1">
    <property type="nucleotide sequence ID" value="XM_056683883.1"/>
</dbReference>
<organism evidence="2 3">
    <name type="scientific">Penicillium canariense</name>
    <dbReference type="NCBI Taxonomy" id="189055"/>
    <lineage>
        <taxon>Eukaryota</taxon>
        <taxon>Fungi</taxon>
        <taxon>Dikarya</taxon>
        <taxon>Ascomycota</taxon>
        <taxon>Pezizomycotina</taxon>
        <taxon>Eurotiomycetes</taxon>
        <taxon>Eurotiomycetidae</taxon>
        <taxon>Eurotiales</taxon>
        <taxon>Aspergillaceae</taxon>
        <taxon>Penicillium</taxon>
    </lineage>
</organism>
<feature type="region of interest" description="Disordered" evidence="1">
    <location>
        <begin position="298"/>
        <end position="351"/>
    </location>
</feature>
<dbReference type="Proteomes" id="UP001149163">
    <property type="component" value="Unassembled WGS sequence"/>
</dbReference>
<reference evidence="2" key="2">
    <citation type="journal article" date="2023" name="IMA Fungus">
        <title>Comparative genomic study of the Penicillium genus elucidates a diverse pangenome and 15 lateral gene transfer events.</title>
        <authorList>
            <person name="Petersen C."/>
            <person name="Sorensen T."/>
            <person name="Nielsen M.R."/>
            <person name="Sondergaard T.E."/>
            <person name="Sorensen J.L."/>
            <person name="Fitzpatrick D.A."/>
            <person name="Frisvad J.C."/>
            <person name="Nielsen K.L."/>
        </authorList>
    </citation>
    <scope>NUCLEOTIDE SEQUENCE</scope>
    <source>
        <strain evidence="2">IBT 26290</strain>
    </source>
</reference>
<comment type="caution">
    <text evidence="2">The sequence shown here is derived from an EMBL/GenBank/DDBJ whole genome shotgun (WGS) entry which is preliminary data.</text>
</comment>
<name>A0A9W9LTE5_9EURO</name>
<dbReference type="GO" id="GO:0030515">
    <property type="term" value="F:snoRNA binding"/>
    <property type="evidence" value="ECO:0007669"/>
    <property type="project" value="InterPro"/>
</dbReference>